<feature type="region of interest" description="Disordered" evidence="1">
    <location>
        <begin position="1"/>
        <end position="24"/>
    </location>
</feature>
<protein>
    <submittedName>
        <fullName evidence="2">Uncharacterized protein</fullName>
    </submittedName>
</protein>
<evidence type="ECO:0000256" key="1">
    <source>
        <dbReference type="SAM" id="MobiDB-lite"/>
    </source>
</evidence>
<evidence type="ECO:0000313" key="3">
    <source>
        <dbReference type="Proteomes" id="UP000284684"/>
    </source>
</evidence>
<reference evidence="2 3" key="1">
    <citation type="submission" date="2016-10" db="EMBL/GenBank/DDBJ databases">
        <title>Comparative genome analysis of multiple Pseudomonas spp. focuses on biocontrol and plant growth promoting traits.</title>
        <authorList>
            <person name="Tao X.-Y."/>
            <person name="Taylor C.G."/>
        </authorList>
    </citation>
    <scope>NUCLEOTIDE SEQUENCE [LARGE SCALE GENOMIC DNA]</scope>
    <source>
        <strain evidence="2 3">37D10</strain>
    </source>
</reference>
<name>A0A423GJI5_9PSED</name>
<accession>A0A423GJI5</accession>
<sequence length="142" mass="15488">MLHREVQGETLTGETDGPAMLGDTSTITPCQETCYVLMVFELRSAAYGGKPSNDVARETGFSGRDMDALPTSIYQGPEPFILTQRNASRHVPEAGAVCGSSARTDLCEGWQVTAIPTATIRYSGYLTHNDDIEPLHHRPEVF</sequence>
<dbReference type="EMBL" id="MOBI01000033">
    <property type="protein sequence ID" value="ROM90337.1"/>
    <property type="molecule type" value="Genomic_DNA"/>
</dbReference>
<dbReference type="AlphaFoldDB" id="A0A423GJI5"/>
<dbReference type="Proteomes" id="UP000284684">
    <property type="component" value="Unassembled WGS sequence"/>
</dbReference>
<proteinExistence type="predicted"/>
<comment type="caution">
    <text evidence="2">The sequence shown here is derived from an EMBL/GenBank/DDBJ whole genome shotgun (WGS) entry which is preliminary data.</text>
</comment>
<evidence type="ECO:0000313" key="2">
    <source>
        <dbReference type="EMBL" id="ROM90337.1"/>
    </source>
</evidence>
<gene>
    <name evidence="2" type="ORF">BK658_26780</name>
</gene>
<organism evidence="2 3">
    <name type="scientific">Pseudomonas brassicacearum</name>
    <dbReference type="NCBI Taxonomy" id="930166"/>
    <lineage>
        <taxon>Bacteria</taxon>
        <taxon>Pseudomonadati</taxon>
        <taxon>Pseudomonadota</taxon>
        <taxon>Gammaproteobacteria</taxon>
        <taxon>Pseudomonadales</taxon>
        <taxon>Pseudomonadaceae</taxon>
        <taxon>Pseudomonas</taxon>
    </lineage>
</organism>